<name>A0A6A6ZP79_9PLEO</name>
<reference evidence="2" key="1">
    <citation type="journal article" date="2020" name="Stud. Mycol.">
        <title>101 Dothideomycetes genomes: a test case for predicting lifestyles and emergence of pathogens.</title>
        <authorList>
            <person name="Haridas S."/>
            <person name="Albert R."/>
            <person name="Binder M."/>
            <person name="Bloem J."/>
            <person name="Labutti K."/>
            <person name="Salamov A."/>
            <person name="Andreopoulos B."/>
            <person name="Baker S."/>
            <person name="Barry K."/>
            <person name="Bills G."/>
            <person name="Bluhm B."/>
            <person name="Cannon C."/>
            <person name="Castanera R."/>
            <person name="Culley D."/>
            <person name="Daum C."/>
            <person name="Ezra D."/>
            <person name="Gonzalez J."/>
            <person name="Henrissat B."/>
            <person name="Kuo A."/>
            <person name="Liang C."/>
            <person name="Lipzen A."/>
            <person name="Lutzoni F."/>
            <person name="Magnuson J."/>
            <person name="Mondo S."/>
            <person name="Nolan M."/>
            <person name="Ohm R."/>
            <person name="Pangilinan J."/>
            <person name="Park H.-J."/>
            <person name="Ramirez L."/>
            <person name="Alfaro M."/>
            <person name="Sun H."/>
            <person name="Tritt A."/>
            <person name="Yoshinaga Y."/>
            <person name="Zwiers L.-H."/>
            <person name="Turgeon B."/>
            <person name="Goodwin S."/>
            <person name="Spatafora J."/>
            <person name="Crous P."/>
            <person name="Grigoriev I."/>
        </authorList>
    </citation>
    <scope>NUCLEOTIDE SEQUENCE</scope>
    <source>
        <strain evidence="2">CBS 113818</strain>
    </source>
</reference>
<accession>A0A6A6ZP79</accession>
<evidence type="ECO:0000313" key="2">
    <source>
        <dbReference type="EMBL" id="KAF2822055.1"/>
    </source>
</evidence>
<organism evidence="2 3">
    <name type="scientific">Ophiobolus disseminans</name>
    <dbReference type="NCBI Taxonomy" id="1469910"/>
    <lineage>
        <taxon>Eukaryota</taxon>
        <taxon>Fungi</taxon>
        <taxon>Dikarya</taxon>
        <taxon>Ascomycota</taxon>
        <taxon>Pezizomycotina</taxon>
        <taxon>Dothideomycetes</taxon>
        <taxon>Pleosporomycetidae</taxon>
        <taxon>Pleosporales</taxon>
        <taxon>Pleosporineae</taxon>
        <taxon>Phaeosphaeriaceae</taxon>
        <taxon>Ophiobolus</taxon>
    </lineage>
</organism>
<keyword evidence="1" id="KW-0732">Signal</keyword>
<keyword evidence="3" id="KW-1185">Reference proteome</keyword>
<dbReference type="Proteomes" id="UP000799424">
    <property type="component" value="Unassembled WGS sequence"/>
</dbReference>
<dbReference type="AlphaFoldDB" id="A0A6A6ZP79"/>
<feature type="chain" id="PRO_5025523645" evidence="1">
    <location>
        <begin position="18"/>
        <end position="115"/>
    </location>
</feature>
<gene>
    <name evidence="2" type="ORF">CC86DRAFT_95012</name>
</gene>
<proteinExistence type="predicted"/>
<feature type="signal peptide" evidence="1">
    <location>
        <begin position="1"/>
        <end position="17"/>
    </location>
</feature>
<sequence length="115" mass="12179">MKLSLALVTAIIGTVTAFPAATSDLTSPNPNHGVGTLVERDPAGILTKRDCASGWWCQTAGLELCKCNEGKKCKCTYVESGTPGFPSYWEWVCNNCPKPKNGGLQCIGDGVCNPN</sequence>
<evidence type="ECO:0000256" key="1">
    <source>
        <dbReference type="SAM" id="SignalP"/>
    </source>
</evidence>
<dbReference type="EMBL" id="MU006235">
    <property type="protein sequence ID" value="KAF2822055.1"/>
    <property type="molecule type" value="Genomic_DNA"/>
</dbReference>
<protein>
    <submittedName>
        <fullName evidence="2">Uncharacterized protein</fullName>
    </submittedName>
</protein>
<evidence type="ECO:0000313" key="3">
    <source>
        <dbReference type="Proteomes" id="UP000799424"/>
    </source>
</evidence>
<dbReference type="OrthoDB" id="3701524at2759"/>